<keyword evidence="6" id="KW-0169">Cobalamin biosynthesis</keyword>
<dbReference type="STRING" id="1346286.SAMN05444362_108141"/>
<dbReference type="PANTHER" id="PTHR12213:SF0">
    <property type="entry name" value="CORRINOID ADENOSYLTRANSFERASE MMAB"/>
    <property type="match status" value="1"/>
</dbReference>
<comment type="similarity">
    <text evidence="1 6">Belongs to the Cob(I)alamin adenosyltransferase family.</text>
</comment>
<dbReference type="GO" id="GO:0005524">
    <property type="term" value="F:ATP binding"/>
    <property type="evidence" value="ECO:0007669"/>
    <property type="project" value="UniProtKB-UniRule"/>
</dbReference>
<dbReference type="GO" id="GO:0009236">
    <property type="term" value="P:cobalamin biosynthetic process"/>
    <property type="evidence" value="ECO:0007669"/>
    <property type="project" value="UniProtKB-UniRule"/>
</dbReference>
<evidence type="ECO:0000256" key="4">
    <source>
        <dbReference type="ARBA" id="ARBA00022741"/>
    </source>
</evidence>
<evidence type="ECO:0000256" key="1">
    <source>
        <dbReference type="ARBA" id="ARBA00007487"/>
    </source>
</evidence>
<dbReference type="AlphaFoldDB" id="A0A1M5DBT8"/>
<comment type="catalytic activity">
    <reaction evidence="6">
        <text>2 cob(II)alamin + reduced [electron-transfer flavoprotein] + 2 ATP = 2 adenosylcob(III)alamin + 2 triphosphate + oxidized [electron-transfer flavoprotein] + 3 H(+)</text>
        <dbReference type="Rhea" id="RHEA:28671"/>
        <dbReference type="Rhea" id="RHEA-COMP:10685"/>
        <dbReference type="Rhea" id="RHEA-COMP:10686"/>
        <dbReference type="ChEBI" id="CHEBI:15378"/>
        <dbReference type="ChEBI" id="CHEBI:16304"/>
        <dbReference type="ChEBI" id="CHEBI:18036"/>
        <dbReference type="ChEBI" id="CHEBI:18408"/>
        <dbReference type="ChEBI" id="CHEBI:30616"/>
        <dbReference type="ChEBI" id="CHEBI:57692"/>
        <dbReference type="ChEBI" id="CHEBI:58307"/>
        <dbReference type="EC" id="2.5.1.17"/>
    </reaction>
</comment>
<comment type="pathway">
    <text evidence="6">Cofactor biosynthesis; adenosylcobalamin biosynthesis; adenosylcobalamin from cob(II)yrinate a,c-diamide: step 2/7.</text>
</comment>
<protein>
    <recommendedName>
        <fullName evidence="6">Corrinoid adenosyltransferase</fullName>
        <ecNumber evidence="6">2.5.1.17</ecNumber>
    </recommendedName>
    <alternativeName>
        <fullName evidence="6">Cob(II)alamin adenosyltransferase</fullName>
    </alternativeName>
    <alternativeName>
        <fullName evidence="6">Cob(II)yrinic acid a,c-diamide adenosyltransferase</fullName>
    </alternativeName>
    <alternativeName>
        <fullName evidence="6">Cobinamide/cobalamin adenosyltransferase</fullName>
    </alternativeName>
</protein>
<dbReference type="NCBIfam" id="TIGR00636">
    <property type="entry name" value="PduO_Nterm"/>
    <property type="match status" value="1"/>
</dbReference>
<dbReference type="RefSeq" id="WP_062178394.1">
    <property type="nucleotide sequence ID" value="NZ_BBXL01000004.1"/>
</dbReference>
<dbReference type="Proteomes" id="UP000184480">
    <property type="component" value="Unassembled WGS sequence"/>
</dbReference>
<evidence type="ECO:0000256" key="5">
    <source>
        <dbReference type="ARBA" id="ARBA00022840"/>
    </source>
</evidence>
<accession>A0A1M5DBT8</accession>
<organism evidence="8 9">
    <name type="scientific">Dysgonomonas macrotermitis</name>
    <dbReference type="NCBI Taxonomy" id="1346286"/>
    <lineage>
        <taxon>Bacteria</taxon>
        <taxon>Pseudomonadati</taxon>
        <taxon>Bacteroidota</taxon>
        <taxon>Bacteroidia</taxon>
        <taxon>Bacteroidales</taxon>
        <taxon>Dysgonomonadaceae</taxon>
        <taxon>Dysgonomonas</taxon>
    </lineage>
</organism>
<dbReference type="EMBL" id="FQUC01000008">
    <property type="protein sequence ID" value="SHF64351.1"/>
    <property type="molecule type" value="Genomic_DNA"/>
</dbReference>
<dbReference type="UniPathway" id="UPA00148">
    <property type="reaction ID" value="UER00233"/>
</dbReference>
<evidence type="ECO:0000256" key="2">
    <source>
        <dbReference type="ARBA" id="ARBA00011233"/>
    </source>
</evidence>
<keyword evidence="3 6" id="KW-0808">Transferase</keyword>
<evidence type="ECO:0000259" key="7">
    <source>
        <dbReference type="Pfam" id="PF01923"/>
    </source>
</evidence>
<keyword evidence="4 6" id="KW-0547">Nucleotide-binding</keyword>
<evidence type="ECO:0000313" key="9">
    <source>
        <dbReference type="Proteomes" id="UP000184480"/>
    </source>
</evidence>
<name>A0A1M5DBT8_9BACT</name>
<dbReference type="OrthoDB" id="9778896at2"/>
<comment type="subunit">
    <text evidence="2">Homotrimer.</text>
</comment>
<dbReference type="GO" id="GO:0008817">
    <property type="term" value="F:corrinoid adenosyltransferase activity"/>
    <property type="evidence" value="ECO:0007669"/>
    <property type="project" value="UniProtKB-UniRule"/>
</dbReference>
<dbReference type="Gene3D" id="1.20.1200.10">
    <property type="entry name" value="Cobalamin adenosyltransferase-like"/>
    <property type="match status" value="1"/>
</dbReference>
<comment type="catalytic activity">
    <reaction evidence="6">
        <text>2 cob(II)yrinate a,c diamide + reduced [electron-transfer flavoprotein] + 2 ATP = 2 adenosylcob(III)yrinate a,c-diamide + 2 triphosphate + oxidized [electron-transfer flavoprotein] + 3 H(+)</text>
        <dbReference type="Rhea" id="RHEA:11528"/>
        <dbReference type="Rhea" id="RHEA-COMP:10685"/>
        <dbReference type="Rhea" id="RHEA-COMP:10686"/>
        <dbReference type="ChEBI" id="CHEBI:15378"/>
        <dbReference type="ChEBI" id="CHEBI:18036"/>
        <dbReference type="ChEBI" id="CHEBI:30616"/>
        <dbReference type="ChEBI" id="CHEBI:57692"/>
        <dbReference type="ChEBI" id="CHEBI:58307"/>
        <dbReference type="ChEBI" id="CHEBI:58503"/>
        <dbReference type="ChEBI" id="CHEBI:58537"/>
        <dbReference type="EC" id="2.5.1.17"/>
    </reaction>
</comment>
<keyword evidence="5 6" id="KW-0067">ATP-binding</keyword>
<evidence type="ECO:0000256" key="3">
    <source>
        <dbReference type="ARBA" id="ARBA00022679"/>
    </source>
</evidence>
<evidence type="ECO:0000313" key="8">
    <source>
        <dbReference type="EMBL" id="SHF64351.1"/>
    </source>
</evidence>
<dbReference type="InterPro" id="IPR016030">
    <property type="entry name" value="CblAdoTrfase-like"/>
</dbReference>
<dbReference type="EC" id="2.5.1.17" evidence="6"/>
<dbReference type="SUPFAM" id="SSF89028">
    <property type="entry name" value="Cobalamin adenosyltransferase-like"/>
    <property type="match status" value="1"/>
</dbReference>
<dbReference type="PANTHER" id="PTHR12213">
    <property type="entry name" value="CORRINOID ADENOSYLTRANSFERASE"/>
    <property type="match status" value="1"/>
</dbReference>
<gene>
    <name evidence="8" type="ORF">SAMN05444362_108141</name>
</gene>
<sequence>MKKSLVYTKTGDKGTTALVGGTRVPKSHVRLDAYGTIDELNSFVGLLICQIKDEETLKVLSFIQHKLFTVGSYLATETEAIAPKAASIITEDNIKLLESEMDRIDSELPRLRQFVLPGGSEAAARAHICRTVARRAERCIYKVKAEYPVEDNIMKFVNRLSDYFFIVARRECNKDGKEIFWDTTCL</sequence>
<proteinExistence type="inferred from homology"/>
<dbReference type="FunFam" id="1.20.1200.10:FF:000001">
    <property type="entry name" value="Cob(I)yrinic acid a,c-diamide adenosyltransferase"/>
    <property type="match status" value="1"/>
</dbReference>
<evidence type="ECO:0000256" key="6">
    <source>
        <dbReference type="RuleBase" id="RU366026"/>
    </source>
</evidence>
<dbReference type="Pfam" id="PF01923">
    <property type="entry name" value="Cob_adeno_trans"/>
    <property type="match status" value="1"/>
</dbReference>
<keyword evidence="9" id="KW-1185">Reference proteome</keyword>
<dbReference type="InterPro" id="IPR029499">
    <property type="entry name" value="PduO-typ"/>
</dbReference>
<reference evidence="9" key="1">
    <citation type="submission" date="2016-11" db="EMBL/GenBank/DDBJ databases">
        <authorList>
            <person name="Varghese N."/>
            <person name="Submissions S."/>
        </authorList>
    </citation>
    <scope>NUCLEOTIDE SEQUENCE [LARGE SCALE GENOMIC DNA]</scope>
    <source>
        <strain evidence="9">DSM 27370</strain>
    </source>
</reference>
<dbReference type="InterPro" id="IPR036451">
    <property type="entry name" value="CblAdoTrfase-like_sf"/>
</dbReference>
<feature type="domain" description="Cobalamin adenosyltransferase-like" evidence="7">
    <location>
        <begin position="6"/>
        <end position="169"/>
    </location>
</feature>